<evidence type="ECO:0000313" key="1">
    <source>
        <dbReference type="EMBL" id="MEY8039518.1"/>
    </source>
</evidence>
<gene>
    <name evidence="1" type="ORF">AB8O55_08920</name>
</gene>
<name>A0ABV4CGA8_9PSEU</name>
<sequence length="84" mass="9074">MSTWRTYPFSWVPAAGQRHATAAPGWCHGERVVALCGAGVEAVDSAQAWLWWTCPRCDVKAHELAGVPMPGSGPVVVSRWAGVW</sequence>
<dbReference type="RefSeq" id="WP_345359669.1">
    <property type="nucleotide sequence ID" value="NZ_BAABII010000004.1"/>
</dbReference>
<organism evidence="1 2">
    <name type="scientific">Saccharopolyspora cebuensis</name>
    <dbReference type="NCBI Taxonomy" id="418759"/>
    <lineage>
        <taxon>Bacteria</taxon>
        <taxon>Bacillati</taxon>
        <taxon>Actinomycetota</taxon>
        <taxon>Actinomycetes</taxon>
        <taxon>Pseudonocardiales</taxon>
        <taxon>Pseudonocardiaceae</taxon>
        <taxon>Saccharopolyspora</taxon>
    </lineage>
</organism>
<proteinExistence type="predicted"/>
<dbReference type="EMBL" id="JBGEHV010000012">
    <property type="protein sequence ID" value="MEY8039518.1"/>
    <property type="molecule type" value="Genomic_DNA"/>
</dbReference>
<accession>A0ABV4CGA8</accession>
<reference evidence="1 2" key="1">
    <citation type="submission" date="2024-08" db="EMBL/GenBank/DDBJ databases">
        <title>Genome mining of Saccharopolyspora cebuensis PGLac3 from Nigerian medicinal plant.</title>
        <authorList>
            <person name="Ezeobiora C.E."/>
            <person name="Igbokwe N.H."/>
            <person name="Amin D.H."/>
            <person name="Mendie U.E."/>
        </authorList>
    </citation>
    <scope>NUCLEOTIDE SEQUENCE [LARGE SCALE GENOMIC DNA]</scope>
    <source>
        <strain evidence="1 2">PGLac3</strain>
    </source>
</reference>
<protein>
    <submittedName>
        <fullName evidence="1">Zinc finger protein</fullName>
    </submittedName>
</protein>
<dbReference type="Pfam" id="PF16827">
    <property type="entry name" value="zf-HC3"/>
    <property type="match status" value="1"/>
</dbReference>
<keyword evidence="2" id="KW-1185">Reference proteome</keyword>
<dbReference type="InterPro" id="IPR031795">
    <property type="entry name" value="Zf-HC3"/>
</dbReference>
<evidence type="ECO:0000313" key="2">
    <source>
        <dbReference type="Proteomes" id="UP001564626"/>
    </source>
</evidence>
<dbReference type="Proteomes" id="UP001564626">
    <property type="component" value="Unassembled WGS sequence"/>
</dbReference>
<comment type="caution">
    <text evidence="1">The sequence shown here is derived from an EMBL/GenBank/DDBJ whole genome shotgun (WGS) entry which is preliminary data.</text>
</comment>